<name>A0A382EGC0_9ZZZZ</name>
<feature type="non-terminal residue" evidence="3">
    <location>
        <position position="82"/>
    </location>
</feature>
<keyword evidence="2" id="KW-0560">Oxidoreductase</keyword>
<dbReference type="SUPFAM" id="SSF51735">
    <property type="entry name" value="NAD(P)-binding Rossmann-fold domains"/>
    <property type="match status" value="1"/>
</dbReference>
<evidence type="ECO:0000313" key="3">
    <source>
        <dbReference type="EMBL" id="SVB49003.1"/>
    </source>
</evidence>
<protein>
    <recommendedName>
        <fullName evidence="4">SDR family NAD(P)-dependent oxidoreductase</fullName>
    </recommendedName>
</protein>
<organism evidence="3">
    <name type="scientific">marine metagenome</name>
    <dbReference type="NCBI Taxonomy" id="408172"/>
    <lineage>
        <taxon>unclassified sequences</taxon>
        <taxon>metagenomes</taxon>
        <taxon>ecological metagenomes</taxon>
    </lineage>
</organism>
<dbReference type="InterPro" id="IPR036291">
    <property type="entry name" value="NAD(P)-bd_dom_sf"/>
</dbReference>
<dbReference type="AlphaFoldDB" id="A0A382EGC0"/>
<dbReference type="PANTHER" id="PTHR43477">
    <property type="entry name" value="DIHYDROANTICAPSIN 7-DEHYDROGENASE"/>
    <property type="match status" value="1"/>
</dbReference>
<sequence length="82" mass="8357">MLEDLGGRVAVVTGGASGIGLAIGEAFLDAGMTVVLSDVDELALRAQVDRLSASAGNRVEGQVCDVTDSEAVLGLADLVWNR</sequence>
<dbReference type="InterPro" id="IPR051122">
    <property type="entry name" value="SDR_DHRS6-like"/>
</dbReference>
<dbReference type="PRINTS" id="PR00081">
    <property type="entry name" value="GDHRDH"/>
</dbReference>
<dbReference type="EMBL" id="UINC01044068">
    <property type="protein sequence ID" value="SVB49003.1"/>
    <property type="molecule type" value="Genomic_DNA"/>
</dbReference>
<proteinExistence type="inferred from homology"/>
<gene>
    <name evidence="3" type="ORF">METZ01_LOCUS201857</name>
</gene>
<reference evidence="3" key="1">
    <citation type="submission" date="2018-05" db="EMBL/GenBank/DDBJ databases">
        <authorList>
            <person name="Lanie J.A."/>
            <person name="Ng W.-L."/>
            <person name="Kazmierczak K.M."/>
            <person name="Andrzejewski T.M."/>
            <person name="Davidsen T.M."/>
            <person name="Wayne K.J."/>
            <person name="Tettelin H."/>
            <person name="Glass J.I."/>
            <person name="Rusch D."/>
            <person name="Podicherti R."/>
            <person name="Tsui H.-C.T."/>
            <person name="Winkler M.E."/>
        </authorList>
    </citation>
    <scope>NUCLEOTIDE SEQUENCE</scope>
</reference>
<evidence type="ECO:0008006" key="4">
    <source>
        <dbReference type="Google" id="ProtNLM"/>
    </source>
</evidence>
<dbReference type="GO" id="GO:0016491">
    <property type="term" value="F:oxidoreductase activity"/>
    <property type="evidence" value="ECO:0007669"/>
    <property type="project" value="UniProtKB-KW"/>
</dbReference>
<evidence type="ECO:0000256" key="2">
    <source>
        <dbReference type="ARBA" id="ARBA00023002"/>
    </source>
</evidence>
<comment type="similarity">
    <text evidence="1">Belongs to the short-chain dehydrogenases/reductases (SDR) family.</text>
</comment>
<dbReference type="Pfam" id="PF00106">
    <property type="entry name" value="adh_short"/>
    <property type="match status" value="1"/>
</dbReference>
<dbReference type="InterPro" id="IPR002347">
    <property type="entry name" value="SDR_fam"/>
</dbReference>
<accession>A0A382EGC0</accession>
<evidence type="ECO:0000256" key="1">
    <source>
        <dbReference type="ARBA" id="ARBA00006484"/>
    </source>
</evidence>
<dbReference type="PANTHER" id="PTHR43477:SF1">
    <property type="entry name" value="DIHYDROANTICAPSIN 7-DEHYDROGENASE"/>
    <property type="match status" value="1"/>
</dbReference>
<dbReference type="Gene3D" id="3.40.50.720">
    <property type="entry name" value="NAD(P)-binding Rossmann-like Domain"/>
    <property type="match status" value="1"/>
</dbReference>